<evidence type="ECO:0000313" key="13">
    <source>
        <dbReference type="Proteomes" id="UP000242188"/>
    </source>
</evidence>
<keyword evidence="3 9" id="KW-0812">Transmembrane</keyword>
<feature type="transmembrane region" description="Helical" evidence="10">
    <location>
        <begin position="71"/>
        <end position="95"/>
    </location>
</feature>
<feature type="domain" description="G-protein coupled receptors family 1 profile" evidence="11">
    <location>
        <begin position="87"/>
        <end position="354"/>
    </location>
</feature>
<dbReference type="PRINTS" id="PR00237">
    <property type="entry name" value="GPCRRHODOPSN"/>
</dbReference>
<feature type="transmembrane region" description="Helical" evidence="10">
    <location>
        <begin position="338"/>
        <end position="357"/>
    </location>
</feature>
<evidence type="ECO:0000256" key="2">
    <source>
        <dbReference type="ARBA" id="ARBA00022475"/>
    </source>
</evidence>
<gene>
    <name evidence="12" type="ORF">KP79_PYT21714</name>
</gene>
<evidence type="ECO:0000256" key="7">
    <source>
        <dbReference type="ARBA" id="ARBA00023170"/>
    </source>
</evidence>
<evidence type="ECO:0000256" key="4">
    <source>
        <dbReference type="ARBA" id="ARBA00022989"/>
    </source>
</evidence>
<proteinExistence type="inferred from homology"/>
<keyword evidence="5 9" id="KW-0297">G-protein coupled receptor</keyword>
<organism evidence="12 13">
    <name type="scientific">Mizuhopecten yessoensis</name>
    <name type="common">Japanese scallop</name>
    <name type="synonym">Patinopecten yessoensis</name>
    <dbReference type="NCBI Taxonomy" id="6573"/>
    <lineage>
        <taxon>Eukaryota</taxon>
        <taxon>Metazoa</taxon>
        <taxon>Spiralia</taxon>
        <taxon>Lophotrochozoa</taxon>
        <taxon>Mollusca</taxon>
        <taxon>Bivalvia</taxon>
        <taxon>Autobranchia</taxon>
        <taxon>Pteriomorphia</taxon>
        <taxon>Pectinida</taxon>
        <taxon>Pectinoidea</taxon>
        <taxon>Pectinidae</taxon>
        <taxon>Mizuhopecten</taxon>
    </lineage>
</organism>
<keyword evidence="6 10" id="KW-0472">Membrane</keyword>
<dbReference type="GO" id="GO:0043410">
    <property type="term" value="P:positive regulation of MAPK cascade"/>
    <property type="evidence" value="ECO:0007669"/>
    <property type="project" value="TreeGrafter"/>
</dbReference>
<accession>A0A210R373</accession>
<evidence type="ECO:0000256" key="10">
    <source>
        <dbReference type="SAM" id="Phobius"/>
    </source>
</evidence>
<dbReference type="PANTHER" id="PTHR24248">
    <property type="entry name" value="ADRENERGIC RECEPTOR-RELATED G-PROTEIN COUPLED RECEPTOR"/>
    <property type="match status" value="1"/>
</dbReference>
<dbReference type="GO" id="GO:0071880">
    <property type="term" value="P:adenylate cyclase-activating adrenergic receptor signaling pathway"/>
    <property type="evidence" value="ECO:0007669"/>
    <property type="project" value="TreeGrafter"/>
</dbReference>
<keyword evidence="2" id="KW-1003">Cell membrane</keyword>
<comment type="similarity">
    <text evidence="9">Belongs to the G-protein coupled receptor 1 family.</text>
</comment>
<evidence type="ECO:0000256" key="9">
    <source>
        <dbReference type="RuleBase" id="RU000688"/>
    </source>
</evidence>
<keyword evidence="13" id="KW-1185">Reference proteome</keyword>
<evidence type="ECO:0000256" key="6">
    <source>
        <dbReference type="ARBA" id="ARBA00023136"/>
    </source>
</evidence>
<comment type="caution">
    <text evidence="12">The sequence shown here is derived from an EMBL/GenBank/DDBJ whole genome shotgun (WGS) entry which is preliminary data.</text>
</comment>
<dbReference type="SUPFAM" id="SSF81321">
    <property type="entry name" value="Family A G protein-coupled receptor-like"/>
    <property type="match status" value="1"/>
</dbReference>
<dbReference type="PRINTS" id="PR01102">
    <property type="entry name" value="5HT6RECEPTR"/>
</dbReference>
<sequence length="403" mass="45130">MDVAINSSGVASSIDLHTEIPVSLITMETFRCRNCSLINQSTERASDVSKTGIVVDVYPEFIGYAYTIQSVIIGIVLFSLIILTVAGNIIVLLAVFSNRKLRTVSNMFIVSLSLTDLFVGTIVMMPAALNEIFDQWILAREFCSIWVSFDVMLTSASILNVCLISIDRYIAIMTPLRYRTLMTNRRAILMLCVAWGISILSSFVPVENGLHNPEMATLENLTIFSEQPQCIFIVSFPYAVIAGSVTILLPIIVALTLYWRVSKEAKRQAFLVGSLITAGNVLLGQHVASKHIREPFTRKATVTLGIIVGAFVVTWTPFLIANNIDAYFQVIPPKVFTAFVWLGYCNSLINPIIYPLFMRDFRKVYKSMFTKCCPYVRKIKSLRKDRVYRCIPSPKCQQRAGAI</sequence>
<dbReference type="PANTHER" id="PTHR24248:SF66">
    <property type="entry name" value="OCTOPAMINE RECEPTOR BETA-3R"/>
    <property type="match status" value="1"/>
</dbReference>
<feature type="transmembrane region" description="Helical" evidence="10">
    <location>
        <begin position="300"/>
        <end position="318"/>
    </location>
</feature>
<name>A0A210R373_MIZYE</name>
<dbReference type="SMART" id="SM01381">
    <property type="entry name" value="7TM_GPCR_Srsx"/>
    <property type="match status" value="1"/>
</dbReference>
<dbReference type="OrthoDB" id="10018303at2759"/>
<keyword evidence="8 9" id="KW-0807">Transducer</keyword>
<feature type="transmembrane region" description="Helical" evidence="10">
    <location>
        <begin position="187"/>
        <end position="206"/>
    </location>
</feature>
<feature type="transmembrane region" description="Helical" evidence="10">
    <location>
        <begin position="107"/>
        <end position="125"/>
    </location>
</feature>
<dbReference type="EMBL" id="NEDP02000690">
    <property type="protein sequence ID" value="OWF55376.1"/>
    <property type="molecule type" value="Genomic_DNA"/>
</dbReference>
<keyword evidence="4 10" id="KW-1133">Transmembrane helix</keyword>
<dbReference type="InterPro" id="IPR017452">
    <property type="entry name" value="GPCR_Rhodpsn_7TM"/>
</dbReference>
<feature type="transmembrane region" description="Helical" evidence="10">
    <location>
        <begin position="236"/>
        <end position="259"/>
    </location>
</feature>
<keyword evidence="7 9" id="KW-0675">Receptor</keyword>
<reference evidence="12 13" key="1">
    <citation type="journal article" date="2017" name="Nat. Ecol. Evol.">
        <title>Scallop genome provides insights into evolution of bilaterian karyotype and development.</title>
        <authorList>
            <person name="Wang S."/>
            <person name="Zhang J."/>
            <person name="Jiao W."/>
            <person name="Li J."/>
            <person name="Xun X."/>
            <person name="Sun Y."/>
            <person name="Guo X."/>
            <person name="Huan P."/>
            <person name="Dong B."/>
            <person name="Zhang L."/>
            <person name="Hu X."/>
            <person name="Sun X."/>
            <person name="Wang J."/>
            <person name="Zhao C."/>
            <person name="Wang Y."/>
            <person name="Wang D."/>
            <person name="Huang X."/>
            <person name="Wang R."/>
            <person name="Lv J."/>
            <person name="Li Y."/>
            <person name="Zhang Z."/>
            <person name="Liu B."/>
            <person name="Lu W."/>
            <person name="Hui Y."/>
            <person name="Liang J."/>
            <person name="Zhou Z."/>
            <person name="Hou R."/>
            <person name="Li X."/>
            <person name="Liu Y."/>
            <person name="Li H."/>
            <person name="Ning X."/>
            <person name="Lin Y."/>
            <person name="Zhao L."/>
            <person name="Xing Q."/>
            <person name="Dou J."/>
            <person name="Li Y."/>
            <person name="Mao J."/>
            <person name="Guo H."/>
            <person name="Dou H."/>
            <person name="Li T."/>
            <person name="Mu C."/>
            <person name="Jiang W."/>
            <person name="Fu Q."/>
            <person name="Fu X."/>
            <person name="Miao Y."/>
            <person name="Liu J."/>
            <person name="Yu Q."/>
            <person name="Li R."/>
            <person name="Liao H."/>
            <person name="Li X."/>
            <person name="Kong Y."/>
            <person name="Jiang Z."/>
            <person name="Chourrout D."/>
            <person name="Li R."/>
            <person name="Bao Z."/>
        </authorList>
    </citation>
    <scope>NUCLEOTIDE SEQUENCE [LARGE SCALE GENOMIC DNA]</scope>
    <source>
        <strain evidence="12 13">PY_sf001</strain>
    </source>
</reference>
<dbReference type="Pfam" id="PF00001">
    <property type="entry name" value="7tm_1"/>
    <property type="match status" value="1"/>
</dbReference>
<evidence type="ECO:0000313" key="12">
    <source>
        <dbReference type="EMBL" id="OWF55376.1"/>
    </source>
</evidence>
<dbReference type="GO" id="GO:0005886">
    <property type="term" value="C:plasma membrane"/>
    <property type="evidence" value="ECO:0007669"/>
    <property type="project" value="UniProtKB-SubCell"/>
</dbReference>
<dbReference type="PROSITE" id="PS50262">
    <property type="entry name" value="G_PROTEIN_RECEP_F1_2"/>
    <property type="match status" value="1"/>
</dbReference>
<evidence type="ECO:0000256" key="8">
    <source>
        <dbReference type="ARBA" id="ARBA00023224"/>
    </source>
</evidence>
<comment type="subcellular location">
    <subcellularLocation>
        <location evidence="1">Cell membrane</location>
        <topology evidence="1">Multi-pass membrane protein</topology>
    </subcellularLocation>
</comment>
<dbReference type="Proteomes" id="UP000242188">
    <property type="component" value="Unassembled WGS sequence"/>
</dbReference>
<evidence type="ECO:0000259" key="11">
    <source>
        <dbReference type="PROSITE" id="PS50262"/>
    </source>
</evidence>
<evidence type="ECO:0000256" key="1">
    <source>
        <dbReference type="ARBA" id="ARBA00004651"/>
    </source>
</evidence>
<evidence type="ECO:0000256" key="3">
    <source>
        <dbReference type="ARBA" id="ARBA00022692"/>
    </source>
</evidence>
<dbReference type="Gene3D" id="1.20.1070.10">
    <property type="entry name" value="Rhodopsin 7-helix transmembrane proteins"/>
    <property type="match status" value="1"/>
</dbReference>
<protein>
    <submittedName>
        <fullName evidence="12">5-hydroxytryptamine receptor 6</fullName>
    </submittedName>
</protein>
<dbReference type="GO" id="GO:0004930">
    <property type="term" value="F:G protein-coupled receptor activity"/>
    <property type="evidence" value="ECO:0007669"/>
    <property type="project" value="UniProtKB-KW"/>
</dbReference>
<dbReference type="AlphaFoldDB" id="A0A210R373"/>
<feature type="transmembrane region" description="Helical" evidence="10">
    <location>
        <begin position="145"/>
        <end position="166"/>
    </location>
</feature>
<dbReference type="InterPro" id="IPR000276">
    <property type="entry name" value="GPCR_Rhodpsn"/>
</dbReference>
<dbReference type="PROSITE" id="PS00237">
    <property type="entry name" value="G_PROTEIN_RECEP_F1_1"/>
    <property type="match status" value="1"/>
</dbReference>
<evidence type="ECO:0000256" key="5">
    <source>
        <dbReference type="ARBA" id="ARBA00023040"/>
    </source>
</evidence>